<sequence length="354" mass="39534">MDPSFLSLSLSLSLSRRLTQLSPFFNYFRSLDRIKKTHIEESEKHPFPLSPFPAVSVLHFLPLIDSLLASSNSKIQILLFLHQSGLEPRHYAFLLMHMSTTRYIDHEPTEESSDASRNSMTISFNYEEREKGTGPFFFVATDAASATLQKEKRNGITSPPETDPLGSTSRLGERKSEELGGEDGNTPSGPTGHMGTTSSSVVVLHEAPWTKTYVHLIEKNKKHKLLSMHDKRVLASIFNSIKYLKPGKHPRRVPKGPPPKPLPPTSGARPSRRPHVRAPDFGCSLTRPYEIINTIRARGRPGVGSSSFLLPFSRAQLPMFQPTNRLHIVGPTTTYRLSRPSGGPPPFIREGRLK</sequence>
<dbReference type="EMBL" id="JAINDJ010000002">
    <property type="protein sequence ID" value="KAG9457453.1"/>
    <property type="molecule type" value="Genomic_DNA"/>
</dbReference>
<feature type="compositionally biased region" description="Pro residues" evidence="1">
    <location>
        <begin position="255"/>
        <end position="264"/>
    </location>
</feature>
<reference evidence="2 3" key="1">
    <citation type="submission" date="2021-07" db="EMBL/GenBank/DDBJ databases">
        <title>The Aristolochia fimbriata genome: insights into angiosperm evolution, floral development and chemical biosynthesis.</title>
        <authorList>
            <person name="Jiao Y."/>
        </authorList>
    </citation>
    <scope>NUCLEOTIDE SEQUENCE [LARGE SCALE GENOMIC DNA]</scope>
    <source>
        <strain evidence="2">IBCAS-2021</strain>
        <tissue evidence="2">Leaf</tissue>
    </source>
</reference>
<evidence type="ECO:0000313" key="2">
    <source>
        <dbReference type="EMBL" id="KAG9457453.1"/>
    </source>
</evidence>
<feature type="region of interest" description="Disordered" evidence="1">
    <location>
        <begin position="334"/>
        <end position="354"/>
    </location>
</feature>
<protein>
    <submittedName>
        <fullName evidence="2">Uncharacterized protein</fullName>
    </submittedName>
</protein>
<accession>A0AAV7F921</accession>
<evidence type="ECO:0000313" key="3">
    <source>
        <dbReference type="Proteomes" id="UP000825729"/>
    </source>
</evidence>
<evidence type="ECO:0000256" key="1">
    <source>
        <dbReference type="SAM" id="MobiDB-lite"/>
    </source>
</evidence>
<feature type="compositionally biased region" description="Polar residues" evidence="1">
    <location>
        <begin position="185"/>
        <end position="198"/>
    </location>
</feature>
<organism evidence="2 3">
    <name type="scientific">Aristolochia fimbriata</name>
    <name type="common">White veined hardy Dutchman's pipe vine</name>
    <dbReference type="NCBI Taxonomy" id="158543"/>
    <lineage>
        <taxon>Eukaryota</taxon>
        <taxon>Viridiplantae</taxon>
        <taxon>Streptophyta</taxon>
        <taxon>Embryophyta</taxon>
        <taxon>Tracheophyta</taxon>
        <taxon>Spermatophyta</taxon>
        <taxon>Magnoliopsida</taxon>
        <taxon>Magnoliidae</taxon>
        <taxon>Piperales</taxon>
        <taxon>Aristolochiaceae</taxon>
        <taxon>Aristolochia</taxon>
    </lineage>
</organism>
<feature type="region of interest" description="Disordered" evidence="1">
    <location>
        <begin position="245"/>
        <end position="280"/>
    </location>
</feature>
<feature type="compositionally biased region" description="Polar residues" evidence="1">
    <location>
        <begin position="155"/>
        <end position="170"/>
    </location>
</feature>
<dbReference type="AlphaFoldDB" id="A0AAV7F921"/>
<feature type="region of interest" description="Disordered" evidence="1">
    <location>
        <begin position="149"/>
        <end position="198"/>
    </location>
</feature>
<proteinExistence type="predicted"/>
<feature type="compositionally biased region" description="Basic residues" evidence="1">
    <location>
        <begin position="245"/>
        <end position="254"/>
    </location>
</feature>
<dbReference type="Proteomes" id="UP000825729">
    <property type="component" value="Unassembled WGS sequence"/>
</dbReference>
<comment type="caution">
    <text evidence="2">The sequence shown here is derived from an EMBL/GenBank/DDBJ whole genome shotgun (WGS) entry which is preliminary data.</text>
</comment>
<gene>
    <name evidence="2" type="ORF">H6P81_001961</name>
</gene>
<keyword evidence="3" id="KW-1185">Reference proteome</keyword>
<name>A0AAV7F921_ARIFI</name>